<sequence length="152" mass="16808">MAVLCDRDLQSVRAIGLSGCVHFILIKTVSARDLSDDPDELMRMIWRTQARRAANLVPLMKLVGRTTGIDHMNARIGSAGSLCQCDSVRVLLGFDVDDQDADPLMYTEEVKRLLSGARYQDIVTIPLETSLCESTGAAICRNEKNERSSGHR</sequence>
<name>A0A1B2ES89_9HYPH</name>
<gene>
    <name evidence="1" type="ORF">BB934_31025</name>
</gene>
<reference evidence="1" key="1">
    <citation type="submission" date="2016-07" db="EMBL/GenBank/DDBJ databases">
        <title>Microvirga ossetica sp. nov. a new species of rhizobia isolated from root nodules of the legume species Vicia alpestris Steven originated from North Ossetia region in the Caucasus.</title>
        <authorList>
            <person name="Safronova V.I."/>
            <person name="Kuznetsova I.G."/>
            <person name="Sazanova A.L."/>
            <person name="Belimov A."/>
            <person name="Andronov E."/>
            <person name="Osledkin Y.S."/>
            <person name="Onishchuk O.P."/>
            <person name="Kurchak O.N."/>
            <person name="Shaposhnikov A.I."/>
            <person name="Willems A."/>
            <person name="Tikhonovich I.A."/>
        </authorList>
    </citation>
    <scope>NUCLEOTIDE SEQUENCE [LARGE SCALE GENOMIC DNA]</scope>
    <source>
        <strain evidence="1">V5/3M</strain>
        <plasmid evidence="1">unnamed1</plasmid>
    </source>
</reference>
<organism evidence="1">
    <name type="scientific">Microvirga ossetica</name>
    <dbReference type="NCBI Taxonomy" id="1882682"/>
    <lineage>
        <taxon>Bacteria</taxon>
        <taxon>Pseudomonadati</taxon>
        <taxon>Pseudomonadota</taxon>
        <taxon>Alphaproteobacteria</taxon>
        <taxon>Hyphomicrobiales</taxon>
        <taxon>Methylobacteriaceae</taxon>
        <taxon>Microvirga</taxon>
    </lineage>
</organism>
<geneLocation type="plasmid" evidence="1">
    <name>unnamed1</name>
</geneLocation>
<accession>A0A1B2ES89</accession>
<dbReference type="EMBL" id="CP016617">
    <property type="protein sequence ID" value="ANY82692.1"/>
    <property type="molecule type" value="Genomic_DNA"/>
</dbReference>
<proteinExistence type="predicted"/>
<evidence type="ECO:0000313" key="1">
    <source>
        <dbReference type="EMBL" id="ANY82692.1"/>
    </source>
</evidence>
<protein>
    <submittedName>
        <fullName evidence="1">Uncharacterized protein</fullName>
    </submittedName>
</protein>
<dbReference type="KEGG" id="moc:BB934_31025"/>
<dbReference type="AlphaFoldDB" id="A0A1B2ES89"/>
<keyword evidence="1" id="KW-0614">Plasmid</keyword>